<evidence type="ECO:0000313" key="3">
    <source>
        <dbReference type="Proteomes" id="UP000521075"/>
    </source>
</evidence>
<organism evidence="2 3">
    <name type="scientific">Leifsonia naganoensis</name>
    <dbReference type="NCBI Taxonomy" id="150025"/>
    <lineage>
        <taxon>Bacteria</taxon>
        <taxon>Bacillati</taxon>
        <taxon>Actinomycetota</taxon>
        <taxon>Actinomycetes</taxon>
        <taxon>Micrococcales</taxon>
        <taxon>Microbacteriaceae</taxon>
        <taxon>Leifsonia</taxon>
    </lineage>
</organism>
<dbReference type="Proteomes" id="UP000521075">
    <property type="component" value="Unassembled WGS sequence"/>
</dbReference>
<evidence type="ECO:0000256" key="1">
    <source>
        <dbReference type="SAM" id="Phobius"/>
    </source>
</evidence>
<accession>A0A853DVT0</accession>
<sequence>MIWPEWAGDIPTWVTTAAVGFAGAQLMVDRRRRRAEENREAKAQASKLSAWAVSDRGASPLVYGVVVSNRSGSTFHEVTVIVKIHKKQASNAIHFAVLPPGDFFVEYLKDGEWEFAIEASEHCRNLRPYTRTEGYRVLSIAFTDNLQQRWSADAHMVLQRAE</sequence>
<keyword evidence="1" id="KW-1133">Transmembrane helix</keyword>
<name>A0A853DVT0_9MICO</name>
<evidence type="ECO:0000313" key="2">
    <source>
        <dbReference type="EMBL" id="NYK10015.1"/>
    </source>
</evidence>
<dbReference type="RefSeq" id="WP_179700838.1">
    <property type="nucleotide sequence ID" value="NZ_BAAAHA010000010.1"/>
</dbReference>
<comment type="caution">
    <text evidence="2">The sequence shown here is derived from an EMBL/GenBank/DDBJ whole genome shotgun (WGS) entry which is preliminary data.</text>
</comment>
<gene>
    <name evidence="2" type="ORF">HNR14_001896</name>
</gene>
<keyword evidence="1" id="KW-0812">Transmembrane</keyword>
<dbReference type="EMBL" id="JACCHJ010000001">
    <property type="protein sequence ID" value="NYK10015.1"/>
    <property type="molecule type" value="Genomic_DNA"/>
</dbReference>
<proteinExistence type="predicted"/>
<dbReference type="AlphaFoldDB" id="A0A853DVT0"/>
<reference evidence="2 3" key="1">
    <citation type="submission" date="2020-07" db="EMBL/GenBank/DDBJ databases">
        <title>Sequencing the genomes of 1000 actinobacteria strains.</title>
        <authorList>
            <person name="Klenk H.-P."/>
        </authorList>
    </citation>
    <scope>NUCLEOTIDE SEQUENCE [LARGE SCALE GENOMIC DNA]</scope>
    <source>
        <strain evidence="2 3">DSM 15166</strain>
    </source>
</reference>
<keyword evidence="1" id="KW-0472">Membrane</keyword>
<keyword evidence="3" id="KW-1185">Reference proteome</keyword>
<feature type="transmembrane region" description="Helical" evidence="1">
    <location>
        <begin position="12"/>
        <end position="28"/>
    </location>
</feature>
<protein>
    <submittedName>
        <fullName evidence="2">Uncharacterized protein</fullName>
    </submittedName>
</protein>